<accession>D6SPP9</accession>
<dbReference type="OrthoDB" id="5505665at2"/>
<reference evidence="1" key="1">
    <citation type="submission" date="2010-05" db="EMBL/GenBank/DDBJ databases">
        <title>The draft genome of Desulfonatronospira thiodismutans ASO3-1.</title>
        <authorList>
            <consortium name="US DOE Joint Genome Institute (JGI-PGF)"/>
            <person name="Lucas S."/>
            <person name="Copeland A."/>
            <person name="Lapidus A."/>
            <person name="Cheng J.-F."/>
            <person name="Bruce D."/>
            <person name="Goodwin L."/>
            <person name="Pitluck S."/>
            <person name="Chertkov O."/>
            <person name="Brettin T."/>
            <person name="Detter J.C."/>
            <person name="Han C."/>
            <person name="Land M.L."/>
            <person name="Hauser L."/>
            <person name="Kyrpides N."/>
            <person name="Mikhailova N."/>
            <person name="Muyzer G."/>
            <person name="Woyke T."/>
        </authorList>
    </citation>
    <scope>NUCLEOTIDE SEQUENCE [LARGE SCALE GENOMIC DNA]</scope>
    <source>
        <strain evidence="1">ASO3-1</strain>
    </source>
</reference>
<gene>
    <name evidence="1" type="ORF">Dthio_PD2098</name>
</gene>
<dbReference type="Proteomes" id="UP000005496">
    <property type="component" value="Unassembled WGS sequence"/>
</dbReference>
<dbReference type="EMBL" id="ACJN02000002">
    <property type="protein sequence ID" value="EFI34725.1"/>
    <property type="molecule type" value="Genomic_DNA"/>
</dbReference>
<dbReference type="eggNOG" id="ENOG50340VR">
    <property type="taxonomic scope" value="Bacteria"/>
</dbReference>
<comment type="caution">
    <text evidence="1">The sequence shown here is derived from an EMBL/GenBank/DDBJ whole genome shotgun (WGS) entry which is preliminary data.</text>
</comment>
<dbReference type="AlphaFoldDB" id="D6SPP9"/>
<evidence type="ECO:0000313" key="1">
    <source>
        <dbReference type="EMBL" id="EFI34725.1"/>
    </source>
</evidence>
<organism evidence="1 2">
    <name type="scientific">Desulfonatronospira thiodismutans ASO3-1</name>
    <dbReference type="NCBI Taxonomy" id="555779"/>
    <lineage>
        <taxon>Bacteria</taxon>
        <taxon>Pseudomonadati</taxon>
        <taxon>Thermodesulfobacteriota</taxon>
        <taxon>Desulfovibrionia</taxon>
        <taxon>Desulfovibrionales</taxon>
        <taxon>Desulfonatronovibrionaceae</taxon>
        <taxon>Desulfonatronospira</taxon>
    </lineage>
</organism>
<proteinExistence type="predicted"/>
<keyword evidence="2" id="KW-1185">Reference proteome</keyword>
<evidence type="ECO:0000313" key="2">
    <source>
        <dbReference type="Proteomes" id="UP000005496"/>
    </source>
</evidence>
<dbReference type="RefSeq" id="WP_008870043.1">
    <property type="nucleotide sequence ID" value="NZ_ACJN02000002.1"/>
</dbReference>
<protein>
    <submittedName>
        <fullName evidence="1">Uncharacterized protein</fullName>
    </submittedName>
</protein>
<sequence>MAALACRIELDKEKGVTVTVENEDGKITQTLVMDGTSIILTCKGQDDTSSITQKQDSIDIKCKNFNLDAESITCQSEKDTVHKSQQKYEIQSTKDMLLKSESNFSAKSDSKAEVSGKSLELSADNKAALSGADVSVKAKNKTDVSGNKLGLSGKMQADMDAMSVKVAAKGKMDVQGKLTTIKGSITNVQGKMVKLG</sequence>
<name>D6SPP9_9BACT</name>